<dbReference type="PANTHER" id="PTHR43479:SF7">
    <property type="entry name" value="TETR-FAMILY TRANSCRIPTIONAL REGULATOR"/>
    <property type="match status" value="1"/>
</dbReference>
<evidence type="ECO:0000256" key="2">
    <source>
        <dbReference type="PROSITE-ProRule" id="PRU00335"/>
    </source>
</evidence>
<dbReference type="InterPro" id="IPR050624">
    <property type="entry name" value="HTH-type_Tx_Regulator"/>
</dbReference>
<dbReference type="Gene3D" id="1.10.357.10">
    <property type="entry name" value="Tetracycline Repressor, domain 2"/>
    <property type="match status" value="1"/>
</dbReference>
<evidence type="ECO:0000313" key="5">
    <source>
        <dbReference type="Proteomes" id="UP000596977"/>
    </source>
</evidence>
<gene>
    <name evidence="4" type="ORF">GCM10011499_11170</name>
</gene>
<reference evidence="4 5" key="1">
    <citation type="journal article" date="2014" name="Int. J. Syst. Evol. Microbiol.">
        <title>Complete genome sequence of Corynebacterium casei LMG S-19264T (=DSM 44701T), isolated from a smear-ripened cheese.</title>
        <authorList>
            <consortium name="US DOE Joint Genome Institute (JGI-PGF)"/>
            <person name="Walter F."/>
            <person name="Albersmeier A."/>
            <person name="Kalinowski J."/>
            <person name="Ruckert C."/>
        </authorList>
    </citation>
    <scope>NUCLEOTIDE SEQUENCE [LARGE SCALE GENOMIC DNA]</scope>
    <source>
        <strain evidence="4 5">CGMCC 1.15896</strain>
    </source>
</reference>
<dbReference type="EMBL" id="BMKB01000002">
    <property type="protein sequence ID" value="GGA43357.1"/>
    <property type="molecule type" value="Genomic_DNA"/>
</dbReference>
<dbReference type="SUPFAM" id="SSF46689">
    <property type="entry name" value="Homeodomain-like"/>
    <property type="match status" value="1"/>
</dbReference>
<proteinExistence type="predicted"/>
<dbReference type="InterPro" id="IPR001647">
    <property type="entry name" value="HTH_TetR"/>
</dbReference>
<dbReference type="AlphaFoldDB" id="A0A916VW28"/>
<dbReference type="PROSITE" id="PS50977">
    <property type="entry name" value="HTH_TETR_2"/>
    <property type="match status" value="1"/>
</dbReference>
<name>A0A916VW28_9HYPH</name>
<dbReference type="RefSeq" id="WP_127071960.1">
    <property type="nucleotide sequence ID" value="NZ_BMKB01000002.1"/>
</dbReference>
<dbReference type="OrthoDB" id="9811084at2"/>
<dbReference type="GO" id="GO:0003677">
    <property type="term" value="F:DNA binding"/>
    <property type="evidence" value="ECO:0007669"/>
    <property type="project" value="UniProtKB-UniRule"/>
</dbReference>
<dbReference type="PANTHER" id="PTHR43479">
    <property type="entry name" value="ACREF/ENVCD OPERON REPRESSOR-RELATED"/>
    <property type="match status" value="1"/>
</dbReference>
<evidence type="ECO:0000256" key="1">
    <source>
        <dbReference type="ARBA" id="ARBA00023125"/>
    </source>
</evidence>
<comment type="caution">
    <text evidence="4">The sequence shown here is derived from an EMBL/GenBank/DDBJ whole genome shotgun (WGS) entry which is preliminary data.</text>
</comment>
<protein>
    <recommendedName>
        <fullName evidence="3">HTH tetR-type domain-containing protein</fullName>
    </recommendedName>
</protein>
<evidence type="ECO:0000259" key="3">
    <source>
        <dbReference type="PROSITE" id="PS50977"/>
    </source>
</evidence>
<sequence>MEQGEDRRVRRTRAALRAALAELVVTQSYDSLTVAKICDAADVGRSAFYQHFKGKDDLLRSGFAKLEADLAAAEVEPGKIFSAEFFAHALRHRELYRALTHSQAAPIATAAVRRILESRAKKLLAPESSEGVPRNLRAALLVDVLISLVRWWLDRESPQAVDKIDAMFHELVSGILGTQGSTDNPC</sequence>
<accession>A0A916VW28</accession>
<dbReference type="InterPro" id="IPR009057">
    <property type="entry name" value="Homeodomain-like_sf"/>
</dbReference>
<feature type="DNA-binding region" description="H-T-H motif" evidence="2">
    <location>
        <begin position="33"/>
        <end position="52"/>
    </location>
</feature>
<evidence type="ECO:0000313" key="4">
    <source>
        <dbReference type="EMBL" id="GGA43357.1"/>
    </source>
</evidence>
<organism evidence="4 5">
    <name type="scientific">Pelagibacterium lentulum</name>
    <dbReference type="NCBI Taxonomy" id="2029865"/>
    <lineage>
        <taxon>Bacteria</taxon>
        <taxon>Pseudomonadati</taxon>
        <taxon>Pseudomonadota</taxon>
        <taxon>Alphaproteobacteria</taxon>
        <taxon>Hyphomicrobiales</taxon>
        <taxon>Devosiaceae</taxon>
        <taxon>Pelagibacterium</taxon>
    </lineage>
</organism>
<dbReference type="Pfam" id="PF00440">
    <property type="entry name" value="TetR_N"/>
    <property type="match status" value="1"/>
</dbReference>
<keyword evidence="1 2" id="KW-0238">DNA-binding</keyword>
<dbReference type="Proteomes" id="UP000596977">
    <property type="component" value="Unassembled WGS sequence"/>
</dbReference>
<feature type="domain" description="HTH tetR-type" evidence="3">
    <location>
        <begin position="10"/>
        <end position="70"/>
    </location>
</feature>
<keyword evidence="5" id="KW-1185">Reference proteome</keyword>